<name>A0A067T348_GALM3</name>
<dbReference type="AlphaFoldDB" id="A0A067T348"/>
<gene>
    <name evidence="1" type="ORF">GALMADRAFT_407361</name>
</gene>
<dbReference type="OrthoDB" id="2978650at2759"/>
<organism evidence="1 2">
    <name type="scientific">Galerina marginata (strain CBS 339.88)</name>
    <dbReference type="NCBI Taxonomy" id="685588"/>
    <lineage>
        <taxon>Eukaryota</taxon>
        <taxon>Fungi</taxon>
        <taxon>Dikarya</taxon>
        <taxon>Basidiomycota</taxon>
        <taxon>Agaricomycotina</taxon>
        <taxon>Agaricomycetes</taxon>
        <taxon>Agaricomycetidae</taxon>
        <taxon>Agaricales</taxon>
        <taxon>Agaricineae</taxon>
        <taxon>Strophariaceae</taxon>
        <taxon>Galerina</taxon>
    </lineage>
</organism>
<protein>
    <submittedName>
        <fullName evidence="1">Uncharacterized protein</fullName>
    </submittedName>
</protein>
<evidence type="ECO:0000313" key="2">
    <source>
        <dbReference type="Proteomes" id="UP000027222"/>
    </source>
</evidence>
<accession>A0A067T348</accession>
<reference evidence="2" key="1">
    <citation type="journal article" date="2014" name="Proc. Natl. Acad. Sci. U.S.A.">
        <title>Extensive sampling of basidiomycete genomes demonstrates inadequacy of the white-rot/brown-rot paradigm for wood decay fungi.</title>
        <authorList>
            <person name="Riley R."/>
            <person name="Salamov A.A."/>
            <person name="Brown D.W."/>
            <person name="Nagy L.G."/>
            <person name="Floudas D."/>
            <person name="Held B.W."/>
            <person name="Levasseur A."/>
            <person name="Lombard V."/>
            <person name="Morin E."/>
            <person name="Otillar R."/>
            <person name="Lindquist E.A."/>
            <person name="Sun H."/>
            <person name="LaButti K.M."/>
            <person name="Schmutz J."/>
            <person name="Jabbour D."/>
            <person name="Luo H."/>
            <person name="Baker S.E."/>
            <person name="Pisabarro A.G."/>
            <person name="Walton J.D."/>
            <person name="Blanchette R.A."/>
            <person name="Henrissat B."/>
            <person name="Martin F."/>
            <person name="Cullen D."/>
            <person name="Hibbett D.S."/>
            <person name="Grigoriev I.V."/>
        </authorList>
    </citation>
    <scope>NUCLEOTIDE SEQUENCE [LARGE SCALE GENOMIC DNA]</scope>
    <source>
        <strain evidence="2">CBS 339.88</strain>
    </source>
</reference>
<dbReference type="Proteomes" id="UP000027222">
    <property type="component" value="Unassembled WGS sequence"/>
</dbReference>
<dbReference type="HOGENOM" id="CLU_1532657_0_0_1"/>
<evidence type="ECO:0000313" key="1">
    <source>
        <dbReference type="EMBL" id="KDR77546.1"/>
    </source>
</evidence>
<sequence length="175" mass="19506">MLQFESFNGCGVWFGILFVQNSMIRVIPDDRRISRERTISPKMPCDKSTDPLFLLSTTYQPHPELSTMPESDFDFDTPQPSVTVVNVNAEASPLLFRVDKDNVGTTEILLRLATWLKEEGALIVNLTVTPTNICLVAALKDNWLSRFGKALHGPGYTLQTRDSTGSSKSKTESHS</sequence>
<keyword evidence="2" id="KW-1185">Reference proteome</keyword>
<dbReference type="EMBL" id="KL142376">
    <property type="protein sequence ID" value="KDR77546.1"/>
    <property type="molecule type" value="Genomic_DNA"/>
</dbReference>
<proteinExistence type="predicted"/>